<feature type="binding site" evidence="8">
    <location>
        <position position="148"/>
    </location>
    <ligand>
        <name>Zn(2+)</name>
        <dbReference type="ChEBI" id="CHEBI:29105"/>
        <label>1</label>
        <note>catalytic</note>
    </ligand>
</feature>
<feature type="binding site" evidence="8">
    <location>
        <position position="452"/>
    </location>
    <ligand>
        <name>Ca(2+)</name>
        <dbReference type="ChEBI" id="CHEBI:29108"/>
    </ligand>
</feature>
<comment type="function">
    <text evidence="5">An RNase that has 5'-3' exonuclease and possibly endonuclease activity. Involved in maturation of rRNA and in some organisms also mRNA maturation and/or decay.</text>
</comment>
<dbReference type="GO" id="GO:0003723">
    <property type="term" value="F:RNA binding"/>
    <property type="evidence" value="ECO:0007669"/>
    <property type="project" value="UniProtKB-UniRule"/>
</dbReference>
<dbReference type="EC" id="3.1.-.-" evidence="5"/>
<dbReference type="InterPro" id="IPR030854">
    <property type="entry name" value="RNase_J_bac"/>
</dbReference>
<evidence type="ECO:0000256" key="2">
    <source>
        <dbReference type="ARBA" id="ARBA00022722"/>
    </source>
</evidence>
<evidence type="ECO:0000256" key="5">
    <source>
        <dbReference type="HAMAP-Rule" id="MF_01491"/>
    </source>
</evidence>
<evidence type="ECO:0000313" key="11">
    <source>
        <dbReference type="Proteomes" id="UP000177078"/>
    </source>
</evidence>
<evidence type="ECO:0000256" key="8">
    <source>
        <dbReference type="PIRSR" id="PIRSR004803-3"/>
    </source>
</evidence>
<organism evidence="10 11">
    <name type="scientific">Candidatus Wildermuthbacteria bacterium RIFCSPHIGHO2_12_FULL_40_12</name>
    <dbReference type="NCBI Taxonomy" id="1802457"/>
    <lineage>
        <taxon>Bacteria</taxon>
        <taxon>Candidatus Wildermuthiibacteriota</taxon>
    </lineage>
</organism>
<dbReference type="EMBL" id="MHUC01000026">
    <property type="protein sequence ID" value="OHA70514.1"/>
    <property type="molecule type" value="Genomic_DNA"/>
</dbReference>
<evidence type="ECO:0000256" key="6">
    <source>
        <dbReference type="PIRSR" id="PIRSR004803-1"/>
    </source>
</evidence>
<proteinExistence type="inferred from homology"/>
<evidence type="ECO:0000256" key="7">
    <source>
        <dbReference type="PIRSR" id="PIRSR004803-2"/>
    </source>
</evidence>
<keyword evidence="2 5" id="KW-0540">Nuclease</keyword>
<comment type="cofactor">
    <cofactor evidence="8">
        <name>Ca(2+)</name>
        <dbReference type="ChEBI" id="CHEBI:29108"/>
    </cofactor>
    <text evidence="8">Binds 1 Ca(2+) cation per subunit. Seen in 1 crystal structure, it is not clear if it is physiologically important.</text>
</comment>
<dbReference type="InterPro" id="IPR042173">
    <property type="entry name" value="RNase_J_2"/>
</dbReference>
<dbReference type="CDD" id="cd07714">
    <property type="entry name" value="RNaseJ_MBL-fold"/>
    <property type="match status" value="1"/>
</dbReference>
<feature type="binding site" evidence="8">
    <location>
        <position position="81"/>
    </location>
    <ligand>
        <name>Zn(2+)</name>
        <dbReference type="ChEBI" id="CHEBI:29105"/>
        <label>1</label>
        <note>catalytic</note>
    </ligand>
</feature>
<keyword evidence="5" id="KW-0378">Hydrolase</keyword>
<evidence type="ECO:0000256" key="1">
    <source>
        <dbReference type="ARBA" id="ARBA00022490"/>
    </source>
</evidence>
<keyword evidence="5" id="KW-0255">Endonuclease</keyword>
<accession>A0A1G2RCE1</accession>
<feature type="active site" description="Proton donor" evidence="6">
    <location>
        <position position="203"/>
    </location>
</feature>
<dbReference type="Pfam" id="PF22505">
    <property type="entry name" value="RNase_J_b_CASP"/>
    <property type="match status" value="1"/>
</dbReference>
<dbReference type="GO" id="GO:0008270">
    <property type="term" value="F:zinc ion binding"/>
    <property type="evidence" value="ECO:0007669"/>
    <property type="project" value="InterPro"/>
</dbReference>
<comment type="similarity">
    <text evidence="5">Belongs to the metallo-beta-lactamase superfamily. RNA-metabolizing metallo-beta-lactamase-like family. Bacterial RNase J subfamily.</text>
</comment>
<name>A0A1G2RCE1_9BACT</name>
<feature type="binding site" evidence="8">
    <location>
        <position position="52"/>
    </location>
    <ligand>
        <name>Ca(2+)</name>
        <dbReference type="ChEBI" id="CHEBI:29108"/>
    </ligand>
</feature>
<dbReference type="AlphaFoldDB" id="A0A1G2RCE1"/>
<keyword evidence="4 5" id="KW-0694">RNA-binding</keyword>
<gene>
    <name evidence="5" type="primary">rnj</name>
    <name evidence="10" type="ORF">A3F15_03040</name>
</gene>
<dbReference type="InterPro" id="IPR041636">
    <property type="entry name" value="RNase_J_C"/>
</dbReference>
<reference evidence="10 11" key="1">
    <citation type="journal article" date="2016" name="Nat. Commun.">
        <title>Thousands of microbial genomes shed light on interconnected biogeochemical processes in an aquifer system.</title>
        <authorList>
            <person name="Anantharaman K."/>
            <person name="Brown C.T."/>
            <person name="Hug L.A."/>
            <person name="Sharon I."/>
            <person name="Castelle C.J."/>
            <person name="Probst A.J."/>
            <person name="Thomas B.C."/>
            <person name="Singh A."/>
            <person name="Wilkins M.J."/>
            <person name="Karaoz U."/>
            <person name="Brodie E.L."/>
            <person name="Williams K.H."/>
            <person name="Hubbard S.S."/>
            <person name="Banfield J.F."/>
        </authorList>
    </citation>
    <scope>NUCLEOTIDE SEQUENCE [LARGE SCALE GENOMIC DNA]</scope>
</reference>
<dbReference type="NCBIfam" id="TIGR00649">
    <property type="entry name" value="MG423"/>
    <property type="match status" value="1"/>
</dbReference>
<dbReference type="InterPro" id="IPR036866">
    <property type="entry name" value="RibonucZ/Hydroxyglut_hydro"/>
</dbReference>
<keyword evidence="8" id="KW-0106">Calcium</keyword>
<dbReference type="Gene3D" id="3.40.50.10710">
    <property type="entry name" value="Metallo-hydrolase/oxidoreductase"/>
    <property type="match status" value="1"/>
</dbReference>
<dbReference type="InterPro" id="IPR055132">
    <property type="entry name" value="RNase_J_b_CASP"/>
</dbReference>
<dbReference type="STRING" id="1802457.A3F15_03040"/>
<feature type="binding site" evidence="8">
    <location>
        <position position="77"/>
    </location>
    <ligand>
        <name>Zn(2+)</name>
        <dbReference type="ChEBI" id="CHEBI:29105"/>
        <label>1</label>
        <note>catalytic</note>
    </ligand>
</feature>
<feature type="binding site" evidence="8">
    <location>
        <position position="170"/>
    </location>
    <ligand>
        <name>Zn(2+)</name>
        <dbReference type="ChEBI" id="CHEBI:29105"/>
        <label>1</label>
        <note>catalytic</note>
    </ligand>
</feature>
<dbReference type="PIRSF" id="PIRSF004803">
    <property type="entry name" value="RnjA"/>
    <property type="match status" value="1"/>
</dbReference>
<keyword evidence="3 5" id="KW-0269">Exonuclease</keyword>
<comment type="caution">
    <text evidence="5">Lacks conserved residue(s) required for the propagation of feature annotation.</text>
</comment>
<dbReference type="Gene3D" id="3.60.15.10">
    <property type="entry name" value="Ribonuclease Z/Hydroxyacylglutathione hydrolase-like"/>
    <property type="match status" value="1"/>
</dbReference>
<feature type="binding site" evidence="8">
    <location>
        <position position="79"/>
    </location>
    <ligand>
        <name>Zn(2+)</name>
        <dbReference type="ChEBI" id="CHEBI:29105"/>
        <label>2</label>
        <note>catalytic</note>
    </ligand>
</feature>
<comment type="subunit">
    <text evidence="5">Homodimer, may be a subunit of the RNA degradosome.</text>
</comment>
<feature type="binding site" evidence="8">
    <location>
        <position position="82"/>
    </location>
    <ligand>
        <name>Zn(2+)</name>
        <dbReference type="ChEBI" id="CHEBI:29105"/>
        <label>1</label>
        <note>catalytic</note>
    </ligand>
</feature>
<comment type="subcellular location">
    <subcellularLocation>
        <location evidence="5">Cytoplasm</location>
    </subcellularLocation>
</comment>
<keyword evidence="1 5" id="KW-0963">Cytoplasm</keyword>
<sequence>MTTKSNIKRQELKIIPLGGQEEVGRNMTVFEYDDDIVILDMGLQFPEEDMPGIDYIIPDIHYLENKKKNIRGVIFSHGHLDHIGAAAHLLPRLGWPPVYGGKMTLLLLKKRLEEYKLERYLKTHEIKSFKDEIKLGNHFKVGFFKVAHSVMDAIGIILQTPKGNIIHPGDWRYNLNPVKDQPTDFSYLSRWNTKEQPSVLMMEALGSTKSGHQLSESEVNKNIRKIIEAAPGRIIIATFASMIERVAQIVTIAEELGKKVAMDGYSMKTNIEIAKKIGYVKFSQNVIIDVKDIRNYPPNKIVLIVTGAQGEDRAALMRISNGEHRHIKVEKSDTIVFSSSVIPGNERTIQRLKDTLYRQAANVIHKEIMDVHSGGHAFIEDIKLLIRQVKPKYLLPVYANYYMLYEACKVAESIGFPKKNMFILDNGNVGVLDDYGFDIKKEKIPIQYVFVDGFGVGDVGEVVIRDRQVLSKHGMFVIVVVIDKKSGKVKNSPDIISRGFVYLKESKELLAQTRRKVIEIIDKATGSEGATNWVYVKDEIKNKIGEFLYRKTQRKPMVLPVLIEV</sequence>
<dbReference type="PANTHER" id="PTHR43694:SF1">
    <property type="entry name" value="RIBONUCLEASE J"/>
    <property type="match status" value="1"/>
</dbReference>
<dbReference type="Pfam" id="PF00753">
    <property type="entry name" value="Lactamase_B"/>
    <property type="match status" value="1"/>
</dbReference>
<dbReference type="SUPFAM" id="SSF56281">
    <property type="entry name" value="Metallo-hydrolase/oxidoreductase"/>
    <property type="match status" value="1"/>
</dbReference>
<dbReference type="GO" id="GO:0005737">
    <property type="term" value="C:cytoplasm"/>
    <property type="evidence" value="ECO:0007669"/>
    <property type="project" value="UniProtKB-SubCell"/>
</dbReference>
<dbReference type="GO" id="GO:0006364">
    <property type="term" value="P:rRNA processing"/>
    <property type="evidence" value="ECO:0007669"/>
    <property type="project" value="UniProtKB-UniRule"/>
</dbReference>
<keyword evidence="5" id="KW-0698">rRNA processing</keyword>
<dbReference type="Gene3D" id="3.10.20.580">
    <property type="match status" value="1"/>
</dbReference>
<dbReference type="GO" id="GO:0004521">
    <property type="term" value="F:RNA endonuclease activity"/>
    <property type="evidence" value="ECO:0007669"/>
    <property type="project" value="UniProtKB-UniRule"/>
</dbReference>
<protein>
    <recommendedName>
        <fullName evidence="5">Ribonuclease J</fullName>
        <shortName evidence="5">RNase J</shortName>
        <ecNumber evidence="5">3.1.-.-</ecNumber>
    </recommendedName>
</protein>
<keyword evidence="8" id="KW-0862">Zinc</keyword>
<dbReference type="Pfam" id="PF17770">
    <property type="entry name" value="RNase_J_C"/>
    <property type="match status" value="1"/>
</dbReference>
<comment type="caution">
    <text evidence="10">The sequence shown here is derived from an EMBL/GenBank/DDBJ whole genome shotgun (WGS) entry which is preliminary data.</text>
</comment>
<keyword evidence="8" id="KW-0479">Metal-binding</keyword>
<evidence type="ECO:0000259" key="9">
    <source>
        <dbReference type="SMART" id="SM00849"/>
    </source>
</evidence>
<evidence type="ECO:0000313" key="10">
    <source>
        <dbReference type="EMBL" id="OHA70514.1"/>
    </source>
</evidence>
<feature type="domain" description="Metallo-beta-lactamase" evidence="9">
    <location>
        <begin position="24"/>
        <end position="212"/>
    </location>
</feature>
<comment type="cofactor">
    <cofactor evidence="8">
        <name>Zn(2+)</name>
        <dbReference type="ChEBI" id="CHEBI:29105"/>
    </cofactor>
    <text evidence="8">Binds 2 Zn(2+) ions per subunit. It is not clear if Zn(2+) or Mg(2+) is physiologically important.</text>
</comment>
<evidence type="ECO:0000256" key="3">
    <source>
        <dbReference type="ARBA" id="ARBA00022839"/>
    </source>
</evidence>
<dbReference type="InterPro" id="IPR004613">
    <property type="entry name" value="RNase_J"/>
</dbReference>
<dbReference type="Proteomes" id="UP000177078">
    <property type="component" value="Unassembled WGS sequence"/>
</dbReference>
<dbReference type="GO" id="GO:0004534">
    <property type="term" value="F:5'-3' RNA exonuclease activity"/>
    <property type="evidence" value="ECO:0007669"/>
    <property type="project" value="UniProtKB-UniRule"/>
</dbReference>
<dbReference type="InterPro" id="IPR001279">
    <property type="entry name" value="Metallo-B-lactamas"/>
</dbReference>
<feature type="binding site" evidence="8">
    <location>
        <position position="54"/>
    </location>
    <ligand>
        <name>Ca(2+)</name>
        <dbReference type="ChEBI" id="CHEBI:29108"/>
    </ligand>
</feature>
<evidence type="ECO:0000256" key="4">
    <source>
        <dbReference type="ARBA" id="ARBA00022884"/>
    </source>
</evidence>
<dbReference type="PANTHER" id="PTHR43694">
    <property type="entry name" value="RIBONUCLEASE J"/>
    <property type="match status" value="1"/>
</dbReference>
<feature type="active site" description="Proton acceptor" evidence="6">
    <location>
        <position position="376"/>
    </location>
</feature>
<feature type="binding site" evidence="7">
    <location>
        <begin position="372"/>
        <end position="376"/>
    </location>
    <ligand>
        <name>substrate</name>
    </ligand>
</feature>
<dbReference type="SMART" id="SM00849">
    <property type="entry name" value="Lactamase_B"/>
    <property type="match status" value="1"/>
</dbReference>
<dbReference type="HAMAP" id="MF_01491">
    <property type="entry name" value="RNase_J_bact"/>
    <property type="match status" value="1"/>
</dbReference>